<protein>
    <submittedName>
        <fullName evidence="3">Alpha/beta hydrolase family</fullName>
    </submittedName>
</protein>
<dbReference type="GO" id="GO:0016788">
    <property type="term" value="F:hydrolase activity, acting on ester bonds"/>
    <property type="evidence" value="ECO:0007669"/>
    <property type="project" value="InterPro"/>
</dbReference>
<accession>M5PQQ6</accession>
<comment type="caution">
    <text evidence="3">The sequence shown here is derived from an EMBL/GenBank/DDBJ whole genome shotgun (WGS) entry which is preliminary data.</text>
</comment>
<proteinExistence type="predicted"/>
<reference evidence="3 4" key="1">
    <citation type="journal article" date="2013" name="Genome Announc.">
        <title>Draft Genome Sequence for Desulfovibrio africanus Strain PCS.</title>
        <authorList>
            <person name="Brown S.D."/>
            <person name="Utturkar S.M."/>
            <person name="Arkin A.P."/>
            <person name="Deutschbauer A.M."/>
            <person name="Elias D.A."/>
            <person name="Hazen T.C."/>
            <person name="Chakraborty R."/>
        </authorList>
    </citation>
    <scope>NUCLEOTIDE SEQUENCE [LARGE SCALE GENOMIC DNA]</scope>
    <source>
        <strain evidence="3 4">PCS</strain>
    </source>
</reference>
<dbReference type="InterPro" id="IPR029058">
    <property type="entry name" value="AB_hydrolase_fold"/>
</dbReference>
<dbReference type="Gene3D" id="3.40.50.1820">
    <property type="entry name" value="alpha/beta hydrolase"/>
    <property type="match status" value="1"/>
</dbReference>
<evidence type="ECO:0000313" key="3">
    <source>
        <dbReference type="EMBL" id="EMG36692.1"/>
    </source>
</evidence>
<dbReference type="PANTHER" id="PTHR37946">
    <property type="entry name" value="SLL1969 PROTEIN"/>
    <property type="match status" value="1"/>
</dbReference>
<dbReference type="AlphaFoldDB" id="M5PQQ6"/>
<dbReference type="OrthoDB" id="275181at2"/>
<dbReference type="InterPro" id="IPR012908">
    <property type="entry name" value="PGAP1-ab_dom-like"/>
</dbReference>
<keyword evidence="1" id="KW-0812">Transmembrane</keyword>
<dbReference type="PATRIC" id="fig|1262666.3.peg.2743"/>
<feature type="domain" description="GPI inositol-deacylase PGAP1-like alpha/beta" evidence="2">
    <location>
        <begin position="163"/>
        <end position="209"/>
    </location>
</feature>
<dbReference type="PANTHER" id="PTHR37946:SF1">
    <property type="entry name" value="SLL1969 PROTEIN"/>
    <property type="match status" value="1"/>
</dbReference>
<evidence type="ECO:0000256" key="1">
    <source>
        <dbReference type="SAM" id="Phobius"/>
    </source>
</evidence>
<gene>
    <name evidence="3" type="ORF">PCS_02706</name>
</gene>
<evidence type="ECO:0000313" key="4">
    <source>
        <dbReference type="Proteomes" id="UP000011922"/>
    </source>
</evidence>
<dbReference type="RefSeq" id="WP_005988030.1">
    <property type="nucleotide sequence ID" value="NZ_AOSV01000029.1"/>
</dbReference>
<keyword evidence="1" id="KW-1133">Transmembrane helix</keyword>
<dbReference type="SUPFAM" id="SSF53474">
    <property type="entry name" value="alpha/beta-Hydrolases"/>
    <property type="match status" value="1"/>
</dbReference>
<dbReference type="EMBL" id="AOSV01000029">
    <property type="protein sequence ID" value="EMG36692.1"/>
    <property type="molecule type" value="Genomic_DNA"/>
</dbReference>
<feature type="transmembrane region" description="Helical" evidence="1">
    <location>
        <begin position="61"/>
        <end position="82"/>
    </location>
</feature>
<name>M5PQQ6_DESAF</name>
<evidence type="ECO:0000259" key="2">
    <source>
        <dbReference type="Pfam" id="PF07819"/>
    </source>
</evidence>
<feature type="transmembrane region" description="Helical" evidence="1">
    <location>
        <begin position="102"/>
        <end position="122"/>
    </location>
</feature>
<sequence>MLDFSARSSNGKPMDTLLMLLLIPLVAAFIIGLLSYAFYWYEVASSPHRAVFERAAAGHPWRLLAHLMLLSSIAQLAAYASVLLGLWPGMYRPSPGQRKADAGAPVIFVHGLYHSAGGWLAIRRRFLRAGVRNLYAITYNSLRDGVPDISQQLAQRMREVLAAHPGQKIFLVGHSTGGLVIRLALTDPEIAAHVAGVVTLGAPHHGSKLAALGVGRTARDLLWGGEFICRLNAMPQPDLPVLSLYTEFDNMVLPPEATRIPAGATWREEAVGLSSHVGLLFNRKATELILAFYREHHNRTT</sequence>
<keyword evidence="1" id="KW-0472">Membrane</keyword>
<organism evidence="3 4">
    <name type="scientific">Desulfocurvibacter africanus PCS</name>
    <dbReference type="NCBI Taxonomy" id="1262666"/>
    <lineage>
        <taxon>Bacteria</taxon>
        <taxon>Pseudomonadati</taxon>
        <taxon>Thermodesulfobacteriota</taxon>
        <taxon>Desulfovibrionia</taxon>
        <taxon>Desulfovibrionales</taxon>
        <taxon>Desulfovibrionaceae</taxon>
        <taxon>Desulfocurvibacter</taxon>
    </lineage>
</organism>
<dbReference type="Proteomes" id="UP000011922">
    <property type="component" value="Unassembled WGS sequence"/>
</dbReference>
<keyword evidence="3" id="KW-0378">Hydrolase</keyword>
<feature type="transmembrane region" description="Helical" evidence="1">
    <location>
        <begin position="20"/>
        <end position="41"/>
    </location>
</feature>
<dbReference type="Pfam" id="PF07819">
    <property type="entry name" value="PGAP1"/>
    <property type="match status" value="1"/>
</dbReference>